<accession>A0AAE1BCZ5</accession>
<gene>
    <name evidence="3" type="ORF">RRG08_041359</name>
</gene>
<comment type="caution">
    <text evidence="3">The sequence shown here is derived from an EMBL/GenBank/DDBJ whole genome shotgun (WGS) entry which is preliminary data.</text>
</comment>
<keyword evidence="2" id="KW-0472">Membrane</keyword>
<keyword evidence="2" id="KW-1133">Transmembrane helix</keyword>
<evidence type="ECO:0000313" key="4">
    <source>
        <dbReference type="Proteomes" id="UP001283361"/>
    </source>
</evidence>
<dbReference type="Proteomes" id="UP001283361">
    <property type="component" value="Unassembled WGS sequence"/>
</dbReference>
<evidence type="ECO:0000313" key="3">
    <source>
        <dbReference type="EMBL" id="KAK3803810.1"/>
    </source>
</evidence>
<protein>
    <submittedName>
        <fullName evidence="3">Uncharacterized protein</fullName>
    </submittedName>
</protein>
<dbReference type="AlphaFoldDB" id="A0AAE1BCZ5"/>
<sequence>MKWYAGDREVVACTSSLCGSPYTSSNEFNTSISSATDNSSFIISSLTISNVSRISPVNMDTQWTCAVCGDWQVLKCNKLQVYALPDTPECTVSEETEYGDISSVTISCSTNSVYPRAKCSFYSISDDGLPVRVPERPDYIHTENDKTPVHYTSRCSVSVSVEELGEGTHRFWAYIYPDVSGGESLVDSIIPNTTVNLTMPEAVHSCFPEAIDVKEHHLFEQDAAPTAQAMQAESVNSGVVAAAVVATVVVGAAAAVATLLIKRHLSKDGGFGILCSTAAEAPGAGKGDGLFPTESTPPNNDLEGPEPGLNDYQTLDEATSTFKPDHGPAGYGEAQVMLNPLYEDGMST</sequence>
<evidence type="ECO:0000256" key="2">
    <source>
        <dbReference type="SAM" id="Phobius"/>
    </source>
</evidence>
<evidence type="ECO:0000256" key="1">
    <source>
        <dbReference type="SAM" id="MobiDB-lite"/>
    </source>
</evidence>
<dbReference type="EMBL" id="JAWDGP010000086">
    <property type="protein sequence ID" value="KAK3803810.1"/>
    <property type="molecule type" value="Genomic_DNA"/>
</dbReference>
<feature type="transmembrane region" description="Helical" evidence="2">
    <location>
        <begin position="239"/>
        <end position="261"/>
    </location>
</feature>
<keyword evidence="4" id="KW-1185">Reference proteome</keyword>
<proteinExistence type="predicted"/>
<name>A0AAE1BCZ5_9GAST</name>
<keyword evidence="2" id="KW-0812">Transmembrane</keyword>
<feature type="region of interest" description="Disordered" evidence="1">
    <location>
        <begin position="284"/>
        <end position="312"/>
    </location>
</feature>
<organism evidence="3 4">
    <name type="scientific">Elysia crispata</name>
    <name type="common">lettuce slug</name>
    <dbReference type="NCBI Taxonomy" id="231223"/>
    <lineage>
        <taxon>Eukaryota</taxon>
        <taxon>Metazoa</taxon>
        <taxon>Spiralia</taxon>
        <taxon>Lophotrochozoa</taxon>
        <taxon>Mollusca</taxon>
        <taxon>Gastropoda</taxon>
        <taxon>Heterobranchia</taxon>
        <taxon>Euthyneura</taxon>
        <taxon>Panpulmonata</taxon>
        <taxon>Sacoglossa</taxon>
        <taxon>Placobranchoidea</taxon>
        <taxon>Plakobranchidae</taxon>
        <taxon>Elysia</taxon>
    </lineage>
</organism>
<reference evidence="3" key="1">
    <citation type="journal article" date="2023" name="G3 (Bethesda)">
        <title>A reference genome for the long-term kleptoplast-retaining sea slug Elysia crispata morphotype clarki.</title>
        <authorList>
            <person name="Eastman K.E."/>
            <person name="Pendleton A.L."/>
            <person name="Shaikh M.A."/>
            <person name="Suttiyut T."/>
            <person name="Ogas R."/>
            <person name="Tomko P."/>
            <person name="Gavelis G."/>
            <person name="Widhalm J.R."/>
            <person name="Wisecaver J.H."/>
        </authorList>
    </citation>
    <scope>NUCLEOTIDE SEQUENCE</scope>
    <source>
        <strain evidence="3">ECLA1</strain>
    </source>
</reference>